<reference evidence="1 2" key="1">
    <citation type="submission" date="2023-07" db="EMBL/GenBank/DDBJ databases">
        <title>Genomic Encyclopedia of Type Strains, Phase IV (KMG-IV): sequencing the most valuable type-strain genomes for metagenomic binning, comparative biology and taxonomic classification.</title>
        <authorList>
            <person name="Goeker M."/>
        </authorList>
    </citation>
    <scope>NUCLEOTIDE SEQUENCE [LARGE SCALE GENOMIC DNA]</scope>
    <source>
        <strain evidence="1 2">DSM 23948</strain>
    </source>
</reference>
<dbReference type="Proteomes" id="UP001231362">
    <property type="component" value="Unassembled WGS sequence"/>
</dbReference>
<dbReference type="EMBL" id="JAUSTU010000004">
    <property type="protein sequence ID" value="MDQ0154975.1"/>
    <property type="molecule type" value="Genomic_DNA"/>
</dbReference>
<comment type="caution">
    <text evidence="1">The sequence shown here is derived from an EMBL/GenBank/DDBJ whole genome shotgun (WGS) entry which is preliminary data.</text>
</comment>
<dbReference type="RefSeq" id="WP_307149551.1">
    <property type="nucleotide sequence ID" value="NZ_JAUSTU010000004.1"/>
</dbReference>
<organism evidence="1 2">
    <name type="scientific">Anoxybacillus andreesenii</name>
    <dbReference type="NCBI Taxonomy" id="1325932"/>
    <lineage>
        <taxon>Bacteria</taxon>
        <taxon>Bacillati</taxon>
        <taxon>Bacillota</taxon>
        <taxon>Bacilli</taxon>
        <taxon>Bacillales</taxon>
        <taxon>Anoxybacillaceae</taxon>
        <taxon>Anoxybacillus</taxon>
    </lineage>
</organism>
<protein>
    <recommendedName>
        <fullName evidence="3">DUF551 domain-containing protein</fullName>
    </recommendedName>
</protein>
<evidence type="ECO:0000313" key="2">
    <source>
        <dbReference type="Proteomes" id="UP001231362"/>
    </source>
</evidence>
<evidence type="ECO:0000313" key="1">
    <source>
        <dbReference type="EMBL" id="MDQ0154975.1"/>
    </source>
</evidence>
<name>A0ABT9V1Z9_9BACL</name>
<gene>
    <name evidence="1" type="ORF">J2S07_001279</name>
</gene>
<keyword evidence="2" id="KW-1185">Reference proteome</keyword>
<evidence type="ECO:0008006" key="3">
    <source>
        <dbReference type="Google" id="ProtNLM"/>
    </source>
</evidence>
<proteinExistence type="predicted"/>
<accession>A0ABT9V1Z9</accession>
<sequence length="101" mass="11869">MNWLKRLFKRHKFDDFALEPAYQPGDVVVLFNPYVLDGMVSDDIRPPRVEIVKQSAFVSNVGVYVYQFDGDDAWYNESWLFPAVYGTETLWVDFPKVQSKR</sequence>